<proteinExistence type="predicted"/>
<evidence type="ECO:0000313" key="2">
    <source>
        <dbReference type="Proteomes" id="UP000619457"/>
    </source>
</evidence>
<accession>A0A918QEQ9</accession>
<name>A0A918QEQ9_9BACT</name>
<dbReference type="AlphaFoldDB" id="A0A918QEQ9"/>
<sequence>MINSFLYAVLKEDDLKINTTTYAKVYTKFNDYCNISNVSNGSADHYWKGERSGGAGRYSRS</sequence>
<dbReference type="Proteomes" id="UP000619457">
    <property type="component" value="Unassembled WGS sequence"/>
</dbReference>
<reference evidence="1" key="2">
    <citation type="submission" date="2020-09" db="EMBL/GenBank/DDBJ databases">
        <authorList>
            <person name="Sun Q."/>
            <person name="Kim S."/>
        </authorList>
    </citation>
    <scope>NUCLEOTIDE SEQUENCE</scope>
    <source>
        <strain evidence="1">KCTC 12368</strain>
    </source>
</reference>
<dbReference type="EMBL" id="BMWX01000012">
    <property type="protein sequence ID" value="GGZ42052.1"/>
    <property type="molecule type" value="Genomic_DNA"/>
</dbReference>
<protein>
    <submittedName>
        <fullName evidence="1">Uncharacterized protein</fullName>
    </submittedName>
</protein>
<reference evidence="1" key="1">
    <citation type="journal article" date="2014" name="Int. J. Syst. Evol. Microbiol.">
        <title>Complete genome sequence of Corynebacterium casei LMG S-19264T (=DSM 44701T), isolated from a smear-ripened cheese.</title>
        <authorList>
            <consortium name="US DOE Joint Genome Institute (JGI-PGF)"/>
            <person name="Walter F."/>
            <person name="Albersmeier A."/>
            <person name="Kalinowski J."/>
            <person name="Ruckert C."/>
        </authorList>
    </citation>
    <scope>NUCLEOTIDE SEQUENCE</scope>
    <source>
        <strain evidence="1">KCTC 12368</strain>
    </source>
</reference>
<evidence type="ECO:0000313" key="1">
    <source>
        <dbReference type="EMBL" id="GGZ42052.1"/>
    </source>
</evidence>
<gene>
    <name evidence="1" type="ORF">GCM10007049_39090</name>
</gene>
<comment type="caution">
    <text evidence="1">The sequence shown here is derived from an EMBL/GenBank/DDBJ whole genome shotgun (WGS) entry which is preliminary data.</text>
</comment>
<organism evidence="1 2">
    <name type="scientific">Echinicola pacifica</name>
    <dbReference type="NCBI Taxonomy" id="346377"/>
    <lineage>
        <taxon>Bacteria</taxon>
        <taxon>Pseudomonadati</taxon>
        <taxon>Bacteroidota</taxon>
        <taxon>Cytophagia</taxon>
        <taxon>Cytophagales</taxon>
        <taxon>Cyclobacteriaceae</taxon>
        <taxon>Echinicola</taxon>
    </lineage>
</organism>
<keyword evidence="2" id="KW-1185">Reference proteome</keyword>